<organism evidence="2 3">
    <name type="scientific">Flavobacterium proteolyticum</name>
    <dbReference type="NCBI Taxonomy" id="2911683"/>
    <lineage>
        <taxon>Bacteria</taxon>
        <taxon>Pseudomonadati</taxon>
        <taxon>Bacteroidota</taxon>
        <taxon>Flavobacteriia</taxon>
        <taxon>Flavobacteriales</taxon>
        <taxon>Flavobacteriaceae</taxon>
        <taxon>Flavobacterium</taxon>
    </lineage>
</organism>
<keyword evidence="1" id="KW-0472">Membrane</keyword>
<evidence type="ECO:0000256" key="1">
    <source>
        <dbReference type="SAM" id="Phobius"/>
    </source>
</evidence>
<evidence type="ECO:0000313" key="3">
    <source>
        <dbReference type="Proteomes" id="UP000656274"/>
    </source>
</evidence>
<dbReference type="EMBL" id="JADFTZ010000005">
    <property type="protein sequence ID" value="MBE9577046.1"/>
    <property type="molecule type" value="Genomic_DNA"/>
</dbReference>
<feature type="transmembrane region" description="Helical" evidence="1">
    <location>
        <begin position="16"/>
        <end position="34"/>
    </location>
</feature>
<evidence type="ECO:0000313" key="2">
    <source>
        <dbReference type="EMBL" id="MBE9577046.1"/>
    </source>
</evidence>
<keyword evidence="3" id="KW-1185">Reference proteome</keyword>
<comment type="caution">
    <text evidence="2">The sequence shown here is derived from an EMBL/GenBank/DDBJ whole genome shotgun (WGS) entry which is preliminary data.</text>
</comment>
<gene>
    <name evidence="2" type="ORF">IM755_10035</name>
</gene>
<name>A0ABR9WTR1_9FLAO</name>
<dbReference type="RefSeq" id="WP_194096398.1">
    <property type="nucleotide sequence ID" value="NZ_JADFTZ010000005.1"/>
</dbReference>
<dbReference type="Proteomes" id="UP000656274">
    <property type="component" value="Unassembled WGS sequence"/>
</dbReference>
<sequence length="190" mass="22500">MTKQTKGYKGVKIMKNIINIKNISLIIFISYILLSCDTDKKLSNEDKIKILAEIFSDKTKPNLFFKKCNFINIQITKPHSMYYNGKDYESYNEYVSEILNVKDTSSINQQIIENKNLKINSLKKLKFKFQNFEEKRTIDNCYVMISKPLFNKNEDCFYIIIQENGTQNQYLIKKNRNKWVVDKKFGLAIE</sequence>
<proteinExistence type="predicted"/>
<accession>A0ABR9WTR1</accession>
<keyword evidence="1" id="KW-0812">Transmembrane</keyword>
<protein>
    <recommendedName>
        <fullName evidence="4">Lipoprotein</fullName>
    </recommendedName>
</protein>
<keyword evidence="1" id="KW-1133">Transmembrane helix</keyword>
<evidence type="ECO:0008006" key="4">
    <source>
        <dbReference type="Google" id="ProtNLM"/>
    </source>
</evidence>
<reference evidence="2 3" key="1">
    <citation type="submission" date="2020-10" db="EMBL/GenBank/DDBJ databases">
        <title>The genome sequence of Flavobacterium aquaticum 1Y8A.</title>
        <authorList>
            <person name="Liu Y."/>
        </authorList>
    </citation>
    <scope>NUCLEOTIDE SEQUENCE [LARGE SCALE GENOMIC DNA]</scope>
    <source>
        <strain evidence="2 3">1Y8A</strain>
    </source>
</reference>